<gene>
    <name evidence="2" type="primary">ftsI2_2</name>
    <name evidence="2" type="ORF">NCTC6754_05408</name>
</gene>
<accession>A0A3S4LV97</accession>
<dbReference type="EMBL" id="LR134190">
    <property type="protein sequence ID" value="VEB58423.1"/>
    <property type="molecule type" value="Genomic_DNA"/>
</dbReference>
<dbReference type="EC" id="2.4.1.129" evidence="2"/>
<evidence type="ECO:0000259" key="1">
    <source>
        <dbReference type="Pfam" id="PF00905"/>
    </source>
</evidence>
<dbReference type="Gene3D" id="3.40.710.10">
    <property type="entry name" value="DD-peptidase/beta-lactamase superfamily"/>
    <property type="match status" value="1"/>
</dbReference>
<keyword evidence="2" id="KW-0328">Glycosyltransferase</keyword>
<protein>
    <submittedName>
        <fullName evidence="2">Penicillin-binding protein</fullName>
        <ecNumber evidence="2">2.4.1.129</ecNumber>
    </submittedName>
</protein>
<proteinExistence type="predicted"/>
<dbReference type="GO" id="GO:0016757">
    <property type="term" value="F:glycosyltransferase activity"/>
    <property type="evidence" value="ECO:0007669"/>
    <property type="project" value="UniProtKB-KW"/>
</dbReference>
<reference evidence="2 3" key="1">
    <citation type="submission" date="2018-12" db="EMBL/GenBank/DDBJ databases">
        <authorList>
            <consortium name="Pathogen Informatics"/>
        </authorList>
    </citation>
    <scope>NUCLEOTIDE SEQUENCE [LARGE SCALE GENOMIC DNA]</scope>
    <source>
        <strain evidence="2 3">NCTC6754</strain>
    </source>
</reference>
<dbReference type="Pfam" id="PF00905">
    <property type="entry name" value="Transpeptidase"/>
    <property type="match status" value="1"/>
</dbReference>
<name>A0A3S4LV97_SALET</name>
<evidence type="ECO:0000313" key="2">
    <source>
        <dbReference type="EMBL" id="VEB58423.1"/>
    </source>
</evidence>
<dbReference type="GO" id="GO:0008658">
    <property type="term" value="F:penicillin binding"/>
    <property type="evidence" value="ECO:0007669"/>
    <property type="project" value="InterPro"/>
</dbReference>
<dbReference type="InterPro" id="IPR001460">
    <property type="entry name" value="PCN-bd_Tpept"/>
</dbReference>
<keyword evidence="2" id="KW-0808">Transferase</keyword>
<feature type="domain" description="Penicillin-binding protein transpeptidase" evidence="1">
    <location>
        <begin position="2"/>
        <end position="41"/>
    </location>
</feature>
<organism evidence="2 3">
    <name type="scientific">Salmonella enterica I</name>
    <dbReference type="NCBI Taxonomy" id="59201"/>
    <lineage>
        <taxon>Bacteria</taxon>
        <taxon>Pseudomonadati</taxon>
        <taxon>Pseudomonadota</taxon>
        <taxon>Gammaproteobacteria</taxon>
        <taxon>Enterobacterales</taxon>
        <taxon>Enterobacteriaceae</taxon>
        <taxon>Salmonella</taxon>
    </lineage>
</organism>
<dbReference type="SUPFAM" id="SSF56601">
    <property type="entry name" value="beta-lactamase/transpeptidase-like"/>
    <property type="match status" value="1"/>
</dbReference>
<evidence type="ECO:0000313" key="3">
    <source>
        <dbReference type="Proteomes" id="UP000269208"/>
    </source>
</evidence>
<dbReference type="Proteomes" id="UP000269208">
    <property type="component" value="Chromosome"/>
</dbReference>
<dbReference type="InterPro" id="IPR012338">
    <property type="entry name" value="Beta-lactam/transpept-like"/>
</dbReference>
<sequence length="146" mass="16803">MINIPTGEILSMASYPDFNPNNREGAQLDDFRNRAISDTFETRFYCEAIGHYDCVTAGHRAAGQRYRYPSFYSRWTPYPRRRLLSGTDINRHFCKNPAIPAFLHLSLAMPVQKLMDTYKSFGFGVPTGLGPHRREQRVITETPLLE</sequence>
<dbReference type="AlphaFoldDB" id="A0A3S4LV97"/>